<feature type="transmembrane region" description="Helical" evidence="8">
    <location>
        <begin position="12"/>
        <end position="32"/>
    </location>
</feature>
<accession>A0A502EKE2</accession>
<dbReference type="InterPro" id="IPR050482">
    <property type="entry name" value="Sensor_HK_TwoCompSys"/>
</dbReference>
<dbReference type="PROSITE" id="PS50005">
    <property type="entry name" value="TPR"/>
    <property type="match status" value="1"/>
</dbReference>
<dbReference type="RefSeq" id="WP_140509770.1">
    <property type="nucleotide sequence ID" value="NZ_RCZH01000012.1"/>
</dbReference>
<evidence type="ECO:0000256" key="5">
    <source>
        <dbReference type="ARBA" id="ARBA00023012"/>
    </source>
</evidence>
<evidence type="ECO:0000256" key="3">
    <source>
        <dbReference type="ARBA" id="ARBA00022679"/>
    </source>
</evidence>
<keyword evidence="10" id="KW-0547">Nucleotide-binding</keyword>
<dbReference type="GO" id="GO:0004673">
    <property type="term" value="F:protein histidine kinase activity"/>
    <property type="evidence" value="ECO:0007669"/>
    <property type="project" value="UniProtKB-EC"/>
</dbReference>
<dbReference type="Pfam" id="PF13424">
    <property type="entry name" value="TPR_12"/>
    <property type="match status" value="1"/>
</dbReference>
<keyword evidence="4" id="KW-0418">Kinase</keyword>
<evidence type="ECO:0000256" key="1">
    <source>
        <dbReference type="ARBA" id="ARBA00000085"/>
    </source>
</evidence>
<organism evidence="10 11">
    <name type="scientific">Flavobacterium pectinovorum</name>
    <dbReference type="NCBI Taxonomy" id="29533"/>
    <lineage>
        <taxon>Bacteria</taxon>
        <taxon>Pseudomonadati</taxon>
        <taxon>Bacteroidota</taxon>
        <taxon>Flavobacteriia</taxon>
        <taxon>Flavobacteriales</taxon>
        <taxon>Flavobacteriaceae</taxon>
        <taxon>Flavobacterium</taxon>
    </lineage>
</organism>
<dbReference type="InterPro" id="IPR019734">
    <property type="entry name" value="TPR_rpt"/>
</dbReference>
<evidence type="ECO:0000256" key="8">
    <source>
        <dbReference type="SAM" id="Phobius"/>
    </source>
</evidence>
<dbReference type="SUPFAM" id="SSF55874">
    <property type="entry name" value="ATPase domain of HSP90 chaperone/DNA topoisomerase II/histidine kinase"/>
    <property type="match status" value="1"/>
</dbReference>
<dbReference type="PANTHER" id="PTHR24421">
    <property type="entry name" value="NITRATE/NITRITE SENSOR PROTEIN NARX-RELATED"/>
    <property type="match status" value="1"/>
</dbReference>
<keyword evidence="8" id="KW-0812">Transmembrane</keyword>
<evidence type="ECO:0000256" key="6">
    <source>
        <dbReference type="PROSITE-ProRule" id="PRU00339"/>
    </source>
</evidence>
<dbReference type="GO" id="GO:0000160">
    <property type="term" value="P:phosphorelay signal transduction system"/>
    <property type="evidence" value="ECO:0007669"/>
    <property type="project" value="UniProtKB-KW"/>
</dbReference>
<feature type="coiled-coil region" evidence="7">
    <location>
        <begin position="337"/>
        <end position="366"/>
    </location>
</feature>
<evidence type="ECO:0000256" key="4">
    <source>
        <dbReference type="ARBA" id="ARBA00022777"/>
    </source>
</evidence>
<evidence type="ECO:0000256" key="7">
    <source>
        <dbReference type="SAM" id="Coils"/>
    </source>
</evidence>
<feature type="transmembrane region" description="Helical" evidence="8">
    <location>
        <begin position="367"/>
        <end position="386"/>
    </location>
</feature>
<comment type="catalytic activity">
    <reaction evidence="1">
        <text>ATP + protein L-histidine = ADP + protein N-phospho-L-histidine.</text>
        <dbReference type="EC" id="2.7.13.3"/>
    </reaction>
</comment>
<sequence>MEKQFNLIPNKTILKYLLIIQFLLLGGSLLLFQSYKNENPLKLRKKNHTIEIKRLTDIADIYFDTNKKDSAIYFFNKAKKLCDPKINTIDYVYALSCIAELQLEQGNYIACEANATEALPYLKYIKNPRYSWIIYNILGNNYANNYDNSNAILYLKKALALKSSAWRKYITLNNLAAIYMDEKKYKDAMDIFNILASQKNISKYDAINHNNYSFVINNLGFCHYKLGNSKKALNYFYEALKIRLKPETQEGLITTYKYLSIFFEKTNPHLSREYAKKAYVHALKIDNAIDKIETLGLLIKHSEGHELKQHTLSYLKLVDSITIARQTAKNQFTNIQYNSKKDKEENLKLKTQKAENKLQLERQKERIIIAYIIIVFILGLVGFQYFHFKGKGKKEKDEAVFKSELRISKKLNDELANDVYQTMAFAENRDLKLIENKEHLLNNLENIYLRTRNISKENSKITTDNNYVSALKEMIAEFKTPKINILLNGFDGVFWDKVEKNKKIILYRVLQELFLNMKKHSQATLVSITFKIKEKNIVVTYNDNGTGISKNDLILKNGLQNVENRIKTINGTVIFDLDYEKGFKLSFTLPL</sequence>
<dbReference type="Gene3D" id="3.30.565.10">
    <property type="entry name" value="Histidine kinase-like ATPase, C-terminal domain"/>
    <property type="match status" value="1"/>
</dbReference>
<keyword evidence="6" id="KW-0802">TPR repeat</keyword>
<dbReference type="SUPFAM" id="SSF48452">
    <property type="entry name" value="TPR-like"/>
    <property type="match status" value="1"/>
</dbReference>
<keyword evidence="11" id="KW-1185">Reference proteome</keyword>
<protein>
    <recommendedName>
        <fullName evidence="2">histidine kinase</fullName>
        <ecNumber evidence="2">2.7.13.3</ecNumber>
    </recommendedName>
</protein>
<name>A0A502EKE2_9FLAO</name>
<evidence type="ECO:0000313" key="10">
    <source>
        <dbReference type="EMBL" id="TPG37917.1"/>
    </source>
</evidence>
<keyword evidence="8" id="KW-1133">Transmembrane helix</keyword>
<keyword evidence="10" id="KW-0067">ATP-binding</keyword>
<keyword evidence="7" id="KW-0175">Coiled coil</keyword>
<dbReference type="OrthoDB" id="943406at2"/>
<dbReference type="EMBL" id="RCZH01000012">
    <property type="protein sequence ID" value="TPG37917.1"/>
    <property type="molecule type" value="Genomic_DNA"/>
</dbReference>
<keyword evidence="5" id="KW-0902">Two-component regulatory system</keyword>
<dbReference type="InterPro" id="IPR011990">
    <property type="entry name" value="TPR-like_helical_dom_sf"/>
</dbReference>
<dbReference type="AlphaFoldDB" id="A0A502EKE2"/>
<gene>
    <name evidence="10" type="ORF">EAH81_18530</name>
</gene>
<feature type="repeat" description="TPR" evidence="6">
    <location>
        <begin position="213"/>
        <end position="246"/>
    </location>
</feature>
<evidence type="ECO:0000256" key="2">
    <source>
        <dbReference type="ARBA" id="ARBA00012438"/>
    </source>
</evidence>
<keyword evidence="8" id="KW-0472">Membrane</keyword>
<dbReference type="Gene3D" id="1.25.40.10">
    <property type="entry name" value="Tetratricopeptide repeat domain"/>
    <property type="match status" value="2"/>
</dbReference>
<feature type="domain" description="Histidine kinase/HSP90-like ATPase" evidence="9">
    <location>
        <begin position="504"/>
        <end position="591"/>
    </location>
</feature>
<evidence type="ECO:0000259" key="9">
    <source>
        <dbReference type="Pfam" id="PF02518"/>
    </source>
</evidence>
<dbReference type="InterPro" id="IPR003594">
    <property type="entry name" value="HATPase_dom"/>
</dbReference>
<evidence type="ECO:0000313" key="11">
    <source>
        <dbReference type="Proteomes" id="UP000319700"/>
    </source>
</evidence>
<dbReference type="Proteomes" id="UP000319700">
    <property type="component" value="Unassembled WGS sequence"/>
</dbReference>
<keyword evidence="3" id="KW-0808">Transferase</keyword>
<reference evidence="10 11" key="1">
    <citation type="journal article" date="2019" name="Environ. Microbiol.">
        <title>Species interactions and distinct microbial communities in high Arctic permafrost affected cryosols are associated with the CH4 and CO2 gas fluxes.</title>
        <authorList>
            <person name="Altshuler I."/>
            <person name="Hamel J."/>
            <person name="Turney S."/>
            <person name="Magnuson E."/>
            <person name="Levesque R."/>
            <person name="Greer C."/>
            <person name="Whyte L.G."/>
        </authorList>
    </citation>
    <scope>NUCLEOTIDE SEQUENCE [LARGE SCALE GENOMIC DNA]</scope>
    <source>
        <strain evidence="10 11">42</strain>
    </source>
</reference>
<dbReference type="EC" id="2.7.13.3" evidence="2"/>
<proteinExistence type="predicted"/>
<dbReference type="PANTHER" id="PTHR24421:SF10">
    <property type="entry name" value="NITRATE_NITRITE SENSOR PROTEIN NARQ"/>
    <property type="match status" value="1"/>
</dbReference>
<dbReference type="GO" id="GO:0005524">
    <property type="term" value="F:ATP binding"/>
    <property type="evidence" value="ECO:0007669"/>
    <property type="project" value="UniProtKB-KW"/>
</dbReference>
<dbReference type="InterPro" id="IPR036890">
    <property type="entry name" value="HATPase_C_sf"/>
</dbReference>
<dbReference type="Pfam" id="PF02518">
    <property type="entry name" value="HATPase_c"/>
    <property type="match status" value="1"/>
</dbReference>
<comment type="caution">
    <text evidence="10">The sequence shown here is derived from an EMBL/GenBank/DDBJ whole genome shotgun (WGS) entry which is preliminary data.</text>
</comment>
<dbReference type="SMART" id="SM00028">
    <property type="entry name" value="TPR"/>
    <property type="match status" value="5"/>
</dbReference>